<gene>
    <name evidence="3" type="ORF">GCL60_03645</name>
</gene>
<evidence type="ECO:0000313" key="4">
    <source>
        <dbReference type="Proteomes" id="UP000437748"/>
    </source>
</evidence>
<keyword evidence="1" id="KW-0808">Transferase</keyword>
<evidence type="ECO:0000259" key="2">
    <source>
        <dbReference type="Pfam" id="PF00561"/>
    </source>
</evidence>
<reference evidence="3 4" key="1">
    <citation type="submission" date="2019-10" db="EMBL/GenBank/DDBJ databases">
        <title>New species of Slilvanegrellaceae.</title>
        <authorList>
            <person name="Pitt A."/>
            <person name="Hahn M.W."/>
        </authorList>
    </citation>
    <scope>NUCLEOTIDE SEQUENCE [LARGE SCALE GENOMIC DNA]</scope>
    <source>
        <strain evidence="3 4">SP-Ram-0.45-NSY-1</strain>
    </source>
</reference>
<sequence length="318" mass="36258">MYPYSLLKEGVGKTQLIAPYFSDNKNYEILFEINGNINGPIKFILGGISASKHVASSSFNFEKGWWENIVGKDKSIDLNKYCIISMDYLDYDGVTTFDQAKAIIFLLDYLKIKKIESFIGYSYGGMVALAIACISQKLANKIIILGAASESLPQSYALRCIQQKIVELNIGTKNEKEALETARKLGIITYRSTEELNTRFLDDTNPIVNYLDKKGKEFSSKFSSQKFLNLSKSINSHKVNPFYIKDNDIIFIGCTSDQIIPLTQIKKLSYELNIKNIVYEIDSIYGHDSYLNETLKISNLFQIIFEEQKKFKEKQNAY</sequence>
<proteinExistence type="predicted"/>
<feature type="domain" description="AB hydrolase-1" evidence="2">
    <location>
        <begin position="91"/>
        <end position="292"/>
    </location>
</feature>
<accession>A0A6N6VXH6</accession>
<dbReference type="GO" id="GO:0009092">
    <property type="term" value="P:homoserine metabolic process"/>
    <property type="evidence" value="ECO:0007669"/>
    <property type="project" value="TreeGrafter"/>
</dbReference>
<comment type="caution">
    <text evidence="3">The sequence shown here is derived from an EMBL/GenBank/DDBJ whole genome shotgun (WGS) entry which is preliminary data.</text>
</comment>
<dbReference type="InterPro" id="IPR008220">
    <property type="entry name" value="HAT_MetX-like"/>
</dbReference>
<evidence type="ECO:0000313" key="3">
    <source>
        <dbReference type="EMBL" id="KAB8041041.1"/>
    </source>
</evidence>
<evidence type="ECO:0000256" key="1">
    <source>
        <dbReference type="ARBA" id="ARBA00022679"/>
    </source>
</evidence>
<dbReference type="Gene3D" id="3.40.50.1820">
    <property type="entry name" value="alpha/beta hydrolase"/>
    <property type="match status" value="1"/>
</dbReference>
<dbReference type="OrthoDB" id="9800754at2"/>
<dbReference type="PANTHER" id="PTHR32268">
    <property type="entry name" value="HOMOSERINE O-ACETYLTRANSFERASE"/>
    <property type="match status" value="1"/>
</dbReference>
<keyword evidence="4" id="KW-1185">Reference proteome</keyword>
<dbReference type="AlphaFoldDB" id="A0A6N6VXH6"/>
<dbReference type="InterPro" id="IPR029058">
    <property type="entry name" value="AB_hydrolase_fold"/>
</dbReference>
<dbReference type="EMBL" id="WFLM01000001">
    <property type="protein sequence ID" value="KAB8041041.1"/>
    <property type="molecule type" value="Genomic_DNA"/>
</dbReference>
<dbReference type="GO" id="GO:0016787">
    <property type="term" value="F:hydrolase activity"/>
    <property type="evidence" value="ECO:0007669"/>
    <property type="project" value="UniProtKB-KW"/>
</dbReference>
<keyword evidence="3" id="KW-0378">Hydrolase</keyword>
<dbReference type="GO" id="GO:0004414">
    <property type="term" value="F:homoserine O-acetyltransferase activity"/>
    <property type="evidence" value="ECO:0007669"/>
    <property type="project" value="TreeGrafter"/>
</dbReference>
<dbReference type="Proteomes" id="UP000437748">
    <property type="component" value="Unassembled WGS sequence"/>
</dbReference>
<dbReference type="GO" id="GO:0009086">
    <property type="term" value="P:methionine biosynthetic process"/>
    <property type="evidence" value="ECO:0007669"/>
    <property type="project" value="TreeGrafter"/>
</dbReference>
<protein>
    <submittedName>
        <fullName evidence="3">Alpha/beta fold hydrolase</fullName>
    </submittedName>
</protein>
<name>A0A6N6VXH6_9BACT</name>
<dbReference type="SUPFAM" id="SSF53474">
    <property type="entry name" value="alpha/beta-Hydrolases"/>
    <property type="match status" value="1"/>
</dbReference>
<dbReference type="RefSeq" id="WP_153418564.1">
    <property type="nucleotide sequence ID" value="NZ_WFLM01000001.1"/>
</dbReference>
<dbReference type="PANTHER" id="PTHR32268:SF11">
    <property type="entry name" value="HOMOSERINE O-ACETYLTRANSFERASE"/>
    <property type="match status" value="1"/>
</dbReference>
<dbReference type="Pfam" id="PF00561">
    <property type="entry name" value="Abhydrolase_1"/>
    <property type="match status" value="1"/>
</dbReference>
<organism evidence="3 4">
    <name type="scientific">Silvanigrella paludirubra</name>
    <dbReference type="NCBI Taxonomy" id="2499159"/>
    <lineage>
        <taxon>Bacteria</taxon>
        <taxon>Pseudomonadati</taxon>
        <taxon>Bdellovibrionota</taxon>
        <taxon>Oligoflexia</taxon>
        <taxon>Silvanigrellales</taxon>
        <taxon>Silvanigrellaceae</taxon>
        <taxon>Silvanigrella</taxon>
    </lineage>
</organism>
<dbReference type="InterPro" id="IPR000073">
    <property type="entry name" value="AB_hydrolase_1"/>
</dbReference>